<reference evidence="4 5" key="1">
    <citation type="submission" date="2023-03" db="EMBL/GenBank/DDBJ databases">
        <title>Roseibium porphyridii sp. nov. and Roseibium rhodosorbium sp. nov. isolated from marine algae, Porphyridium cruentum and Rhodosorus marinus, respectively.</title>
        <authorList>
            <person name="Lee M.W."/>
            <person name="Choi B.J."/>
            <person name="Lee J.K."/>
            <person name="Choi D.G."/>
            <person name="Baek J.H."/>
            <person name="Bayburt H."/>
            <person name="Kim J.M."/>
            <person name="Han D.M."/>
            <person name="Kim K.H."/>
            <person name="Jeon C.O."/>
        </authorList>
    </citation>
    <scope>NUCLEOTIDE SEQUENCE [LARGE SCALE GENOMIC DNA]</scope>
    <source>
        <strain evidence="4 5">KMA01</strain>
    </source>
</reference>
<dbReference type="PANTHER" id="PTHR44943">
    <property type="entry name" value="CELLULOSE SYNTHASE OPERON PROTEIN C"/>
    <property type="match status" value="1"/>
</dbReference>
<dbReference type="PANTHER" id="PTHR44943:SF8">
    <property type="entry name" value="TPR REPEAT-CONTAINING PROTEIN MJ0263"/>
    <property type="match status" value="1"/>
</dbReference>
<dbReference type="EMBL" id="CP120863">
    <property type="protein sequence ID" value="WFE88107.1"/>
    <property type="molecule type" value="Genomic_DNA"/>
</dbReference>
<keyword evidence="2 3" id="KW-0802">TPR repeat</keyword>
<name>A0ABY8EYE9_9HYPH</name>
<keyword evidence="1" id="KW-0677">Repeat</keyword>
<feature type="repeat" description="TPR" evidence="3">
    <location>
        <begin position="147"/>
        <end position="180"/>
    </location>
</feature>
<dbReference type="PROSITE" id="PS50005">
    <property type="entry name" value="TPR"/>
    <property type="match status" value="3"/>
</dbReference>
<evidence type="ECO:0000256" key="3">
    <source>
        <dbReference type="PROSITE-ProRule" id="PRU00339"/>
    </source>
</evidence>
<dbReference type="Proteomes" id="UP001209803">
    <property type="component" value="Chromosome"/>
</dbReference>
<dbReference type="Pfam" id="PF13432">
    <property type="entry name" value="TPR_16"/>
    <property type="match status" value="1"/>
</dbReference>
<feature type="repeat" description="TPR" evidence="3">
    <location>
        <begin position="44"/>
        <end position="77"/>
    </location>
</feature>
<organism evidence="4 5">
    <name type="scientific">Roseibium porphyridii</name>
    <dbReference type="NCBI Taxonomy" id="2866279"/>
    <lineage>
        <taxon>Bacteria</taxon>
        <taxon>Pseudomonadati</taxon>
        <taxon>Pseudomonadota</taxon>
        <taxon>Alphaproteobacteria</taxon>
        <taxon>Hyphomicrobiales</taxon>
        <taxon>Stappiaceae</taxon>
        <taxon>Roseibium</taxon>
    </lineage>
</organism>
<evidence type="ECO:0000313" key="5">
    <source>
        <dbReference type="Proteomes" id="UP001209803"/>
    </source>
</evidence>
<dbReference type="InterPro" id="IPR051685">
    <property type="entry name" value="Ycf3/AcsC/BcsC/TPR_MFPF"/>
</dbReference>
<dbReference type="RefSeq" id="WP_265681282.1">
    <property type="nucleotide sequence ID" value="NZ_CP120863.1"/>
</dbReference>
<evidence type="ECO:0000256" key="1">
    <source>
        <dbReference type="ARBA" id="ARBA00022737"/>
    </source>
</evidence>
<keyword evidence="5" id="KW-1185">Reference proteome</keyword>
<dbReference type="SMART" id="SM00028">
    <property type="entry name" value="TPR"/>
    <property type="match status" value="5"/>
</dbReference>
<sequence>MATQTANNPAREKMLKGLSYQKSGEIEKAQRCYKQVLKKSPNHPDALHLLGVTYRQQGYPKRAVEYIQKAIKANSNQAPFYANLARAMMDIGTDPESLLAVCNKALLLNPKEREARNIKGIALTQLKEFNEAEMIFQELVVEYPNFSDVYHNFGNLLMEADKAEHAINFFTKACLLDPDNSNNFIQRSRCRMKLKQYEPSQLELSEALERFPGDSEVEHEAARLLFCMNESRKSVEYARKSLNSDPKNYHKAITLGVSLLMLGEEKESLETMKMAQRLGPQGSKTIEWNLSLAYLANGDLENGWALHKARFGDPSLQVADRKFEVPEWTGEDISDKTVLVWADQGLGDALRAGTMLPELIEKSGKVIIELSEKAAKFFKYSFPSTICRIAQVDKDLNATASDFDVHTNISDLVEFFRPDLVSFKNAKCPVYSFEKERAIGYLKRLQGHEKKPIIGFSWRSRNLAVNRARFYLSAPGIAPVLESRDAIFVNLQYLPVAKELEFFRSKFGDRFHNLEDIDLFNDLLGAAALTACCDLVVSANTSVADMAGLLNVPCIRFGQQEASLLLGQQNPPWYPSMTYMHPFLDRPCAEFVPEIIAAMNQHLEGWSPAPRNARLGL</sequence>
<dbReference type="SUPFAM" id="SSF48452">
    <property type="entry name" value="TPR-like"/>
    <property type="match status" value="2"/>
</dbReference>
<dbReference type="InterPro" id="IPR019734">
    <property type="entry name" value="TPR_rpt"/>
</dbReference>
<accession>A0ABY8EYE9</accession>
<dbReference type="SUPFAM" id="SSF53756">
    <property type="entry name" value="UDP-Glycosyltransferase/glycogen phosphorylase"/>
    <property type="match status" value="1"/>
</dbReference>
<dbReference type="InterPro" id="IPR011990">
    <property type="entry name" value="TPR-like_helical_dom_sf"/>
</dbReference>
<dbReference type="Pfam" id="PF13181">
    <property type="entry name" value="TPR_8"/>
    <property type="match status" value="1"/>
</dbReference>
<protein>
    <submittedName>
        <fullName evidence="4">Tetratricopeptide repeat protein</fullName>
    </submittedName>
</protein>
<dbReference type="Gene3D" id="1.25.40.10">
    <property type="entry name" value="Tetratricopeptide repeat domain"/>
    <property type="match status" value="2"/>
</dbReference>
<evidence type="ECO:0000313" key="4">
    <source>
        <dbReference type="EMBL" id="WFE88107.1"/>
    </source>
</evidence>
<gene>
    <name evidence="4" type="ORF">K1718_18300</name>
</gene>
<feature type="repeat" description="TPR" evidence="3">
    <location>
        <begin position="10"/>
        <end position="43"/>
    </location>
</feature>
<proteinExistence type="predicted"/>
<evidence type="ECO:0000256" key="2">
    <source>
        <dbReference type="ARBA" id="ARBA00022803"/>
    </source>
</evidence>